<reference evidence="2" key="1">
    <citation type="journal article" date="2016" name="Nat. Biotechnol.">
        <title>Sequencing wild and cultivated cassava and related species reveals extensive interspecific hybridization and genetic diversity.</title>
        <authorList>
            <person name="Bredeson J.V."/>
            <person name="Lyons J.B."/>
            <person name="Prochnik S.E."/>
            <person name="Wu G.A."/>
            <person name="Ha C.M."/>
            <person name="Edsinger-Gonzales E."/>
            <person name="Grimwood J."/>
            <person name="Schmutz J."/>
            <person name="Rabbi I.Y."/>
            <person name="Egesi C."/>
            <person name="Nauluvula P."/>
            <person name="Lebot V."/>
            <person name="Ndunguru J."/>
            <person name="Mkamilo G."/>
            <person name="Bart R.S."/>
            <person name="Setter T.L."/>
            <person name="Gleadow R.M."/>
            <person name="Kulakow P."/>
            <person name="Ferguson M.E."/>
            <person name="Rounsley S."/>
            <person name="Rokhsar D.S."/>
        </authorList>
    </citation>
    <scope>NUCLEOTIDE SEQUENCE [LARGE SCALE GENOMIC DNA]</scope>
    <source>
        <strain evidence="2">cv. AM560-2</strain>
    </source>
</reference>
<organism evidence="1 2">
    <name type="scientific">Manihot esculenta</name>
    <name type="common">Cassava</name>
    <name type="synonym">Jatropha manihot</name>
    <dbReference type="NCBI Taxonomy" id="3983"/>
    <lineage>
        <taxon>Eukaryota</taxon>
        <taxon>Viridiplantae</taxon>
        <taxon>Streptophyta</taxon>
        <taxon>Embryophyta</taxon>
        <taxon>Tracheophyta</taxon>
        <taxon>Spermatophyta</taxon>
        <taxon>Magnoliopsida</taxon>
        <taxon>eudicotyledons</taxon>
        <taxon>Gunneridae</taxon>
        <taxon>Pentapetalae</taxon>
        <taxon>rosids</taxon>
        <taxon>fabids</taxon>
        <taxon>Malpighiales</taxon>
        <taxon>Euphorbiaceae</taxon>
        <taxon>Crotonoideae</taxon>
        <taxon>Manihoteae</taxon>
        <taxon>Manihot</taxon>
    </lineage>
</organism>
<proteinExistence type="predicted"/>
<protein>
    <submittedName>
        <fullName evidence="1">Uncharacterized protein</fullName>
    </submittedName>
</protein>
<gene>
    <name evidence="1" type="ORF">MANES_03G167050v8</name>
</gene>
<evidence type="ECO:0000313" key="1">
    <source>
        <dbReference type="EMBL" id="KAG8658600.1"/>
    </source>
</evidence>
<accession>A0ACB7I1G9</accession>
<name>A0ACB7I1G9_MANES</name>
<dbReference type="Proteomes" id="UP000091857">
    <property type="component" value="Chromosome 3"/>
</dbReference>
<sequence length="125" mass="13850">MADISRSSSSSATPSAPQRSRLQRRRPASLQIYPPVSSRWNAAIPLLSPLLTSPTVIAEMTSREEKQQPSQHRNQETDPEKADASFSFNKWDHPASPNCHEIETPSLAPKFCLACIDVECKGFSI</sequence>
<comment type="caution">
    <text evidence="1">The sequence shown here is derived from an EMBL/GenBank/DDBJ whole genome shotgun (WGS) entry which is preliminary data.</text>
</comment>
<keyword evidence="2" id="KW-1185">Reference proteome</keyword>
<dbReference type="EMBL" id="CM004389">
    <property type="protein sequence ID" value="KAG8658600.1"/>
    <property type="molecule type" value="Genomic_DNA"/>
</dbReference>
<evidence type="ECO:0000313" key="2">
    <source>
        <dbReference type="Proteomes" id="UP000091857"/>
    </source>
</evidence>